<sequence>MDLGITGKRALVLGGNRGMGLSIARALAAEGAKLAIAARDETALANAAVELGAAQVRLDLSDTASLPAFAAAVGEIDILVNNTGGPPYGSALGRDPADWEESFRSMSLAVIRLTDLFLPAMRQNRWGRIITVVSTGAVQPIPVLGISNTLRAGLIAWSKSLAPEVAGDGVTVNILMPGRIGTERVHLTDAATAEREQVDVETIRQRSWAQIPMGRYGTPEEVAAVAAFLCSQAASYVTGSIYRVDGGYVRHV</sequence>
<dbReference type="Gene3D" id="3.40.50.720">
    <property type="entry name" value="NAD(P)-binding Rossmann-like Domain"/>
    <property type="match status" value="1"/>
</dbReference>
<accession>A0A2V3TWL3</accession>
<dbReference type="Proteomes" id="UP000248021">
    <property type="component" value="Unassembled WGS sequence"/>
</dbReference>
<gene>
    <name evidence="2" type="ORF">C7450_11339</name>
</gene>
<dbReference type="InterPro" id="IPR050259">
    <property type="entry name" value="SDR"/>
</dbReference>
<dbReference type="AlphaFoldDB" id="A0A2V3TWL3"/>
<dbReference type="OrthoDB" id="9793325at2"/>
<dbReference type="EMBL" id="QJJK01000013">
    <property type="protein sequence ID" value="PXW53551.1"/>
    <property type="molecule type" value="Genomic_DNA"/>
</dbReference>
<dbReference type="InterPro" id="IPR036291">
    <property type="entry name" value="NAD(P)-bd_dom_sf"/>
</dbReference>
<dbReference type="Pfam" id="PF13561">
    <property type="entry name" value="adh_short_C2"/>
    <property type="match status" value="1"/>
</dbReference>
<proteinExistence type="inferred from homology"/>
<dbReference type="PRINTS" id="PR00081">
    <property type="entry name" value="GDHRDH"/>
</dbReference>
<dbReference type="PRINTS" id="PR00080">
    <property type="entry name" value="SDRFAMILY"/>
</dbReference>
<dbReference type="PANTHER" id="PTHR42879">
    <property type="entry name" value="3-OXOACYL-(ACYL-CARRIER-PROTEIN) REDUCTASE"/>
    <property type="match status" value="1"/>
</dbReference>
<evidence type="ECO:0000313" key="2">
    <source>
        <dbReference type="EMBL" id="PXW53551.1"/>
    </source>
</evidence>
<comment type="similarity">
    <text evidence="1">Belongs to the short-chain dehydrogenases/reductases (SDR) family.</text>
</comment>
<name>A0A2V3TWL3_9HYPH</name>
<dbReference type="InterPro" id="IPR002347">
    <property type="entry name" value="SDR_fam"/>
</dbReference>
<comment type="caution">
    <text evidence="2">The sequence shown here is derived from an EMBL/GenBank/DDBJ whole genome shotgun (WGS) entry which is preliminary data.</text>
</comment>
<organism evidence="2 3">
    <name type="scientific">Chelatococcus asaccharovorans</name>
    <dbReference type="NCBI Taxonomy" id="28210"/>
    <lineage>
        <taxon>Bacteria</taxon>
        <taxon>Pseudomonadati</taxon>
        <taxon>Pseudomonadota</taxon>
        <taxon>Alphaproteobacteria</taxon>
        <taxon>Hyphomicrobiales</taxon>
        <taxon>Chelatococcaceae</taxon>
        <taxon>Chelatococcus</taxon>
    </lineage>
</organism>
<dbReference type="CDD" id="cd05344">
    <property type="entry name" value="BKR_like_SDR_like"/>
    <property type="match status" value="1"/>
</dbReference>
<dbReference type="PANTHER" id="PTHR42879:SF6">
    <property type="entry name" value="NADPH-DEPENDENT REDUCTASE BACG"/>
    <property type="match status" value="1"/>
</dbReference>
<dbReference type="SUPFAM" id="SSF51735">
    <property type="entry name" value="NAD(P)-binding Rossmann-fold domains"/>
    <property type="match status" value="1"/>
</dbReference>
<keyword evidence="3" id="KW-1185">Reference proteome</keyword>
<protein>
    <submittedName>
        <fullName evidence="2">3-oxoacyl-[acyl-carrier protein] reductase</fullName>
    </submittedName>
</protein>
<dbReference type="RefSeq" id="WP_110377523.1">
    <property type="nucleotide sequence ID" value="NZ_JAHBRY010000001.1"/>
</dbReference>
<reference evidence="2 3" key="1">
    <citation type="submission" date="2018-05" db="EMBL/GenBank/DDBJ databases">
        <title>Genomic Encyclopedia of Type Strains, Phase IV (KMG-IV): sequencing the most valuable type-strain genomes for metagenomic binning, comparative biology and taxonomic classification.</title>
        <authorList>
            <person name="Goeker M."/>
        </authorList>
    </citation>
    <scope>NUCLEOTIDE SEQUENCE [LARGE SCALE GENOMIC DNA]</scope>
    <source>
        <strain evidence="2 3">DSM 6462</strain>
    </source>
</reference>
<evidence type="ECO:0000313" key="3">
    <source>
        <dbReference type="Proteomes" id="UP000248021"/>
    </source>
</evidence>
<evidence type="ECO:0000256" key="1">
    <source>
        <dbReference type="ARBA" id="ARBA00006484"/>
    </source>
</evidence>
<dbReference type="FunFam" id="3.40.50.720:FF:000084">
    <property type="entry name" value="Short-chain dehydrogenase reductase"/>
    <property type="match status" value="1"/>
</dbReference>